<dbReference type="Pfam" id="PF00791">
    <property type="entry name" value="ZU5"/>
    <property type="match status" value="1"/>
</dbReference>
<evidence type="ECO:0000259" key="2">
    <source>
        <dbReference type="PROSITE" id="PS51145"/>
    </source>
</evidence>
<dbReference type="InterPro" id="IPR027417">
    <property type="entry name" value="P-loop_NTPase"/>
</dbReference>
<proteinExistence type="predicted"/>
<dbReference type="Gene3D" id="3.40.50.300">
    <property type="entry name" value="P-loop containing nucleotide triphosphate hydrolases"/>
    <property type="match status" value="1"/>
</dbReference>
<dbReference type="EMBL" id="JAIZAY010000010">
    <property type="protein sequence ID" value="KAJ8034549.1"/>
    <property type="molecule type" value="Genomic_DNA"/>
</dbReference>
<dbReference type="Gene3D" id="2.60.220.30">
    <property type="match status" value="1"/>
</dbReference>
<protein>
    <submittedName>
        <fullName evidence="3">Netrin receptor UNC5B</fullName>
    </submittedName>
</protein>
<dbReference type="SUPFAM" id="SSF52540">
    <property type="entry name" value="P-loop containing nucleoside triphosphate hydrolases"/>
    <property type="match status" value="1"/>
</dbReference>
<keyword evidence="3" id="KW-0675">Receptor</keyword>
<sequence>MAVRLLTPFSCVQHKRFAKQDGWLLRDVNLGNPSSIVVSASNADYQRTLIDIYAARNDFDSGDEPNILYSKEFEKYSTKERDFLARRVSFIDPDGVDLVTCLGDKLEVIKVSNHKILLSRRVEGETYCLYVKEREIFVGFWKLNYINVYSTKDLAEMKSIILEGIQKGDWPHDITVKAGKIFACVGHADSRSNQTSQIFGEENGKLLSELTHPTGTQWYARSLAVNLPIGVIAVVWNNSFYRVEGERWQVVFYHVSETYPSFLIFDVECGVTRIRISDRGDRTVTENLLTGEVKIYNTAELFTYDHLKEGLAPQLQRDDCLRLANFFGISEDYADALKNSDSPTENIFLALEEKDIIQNSNVERLSEAFLQLKARSSCYMLADTYQKTRKQATTYSRFLATLSTHLTASLPRDLCVYFNISDEKKGSITSNYNPGLLLLLTLDEMGIIKPSDVGALEKPLHEFKLVQAVARIKEYQAIFEERMTQLHKKTEHTEEERKKMFIQCLKKTINRWYETMTPVPWKKSCRWKSADLFIDRSVILTDSKDKRSLRDVDEKCTIACNKIFSHKRLKSEKRIILEGDPGSGKTMLMSQLAYDWSLGKFNEIEMLILLPLKLLQQKSFSQAIEEFYRLGESGLSITDVETFLRCEKNCIHLLLDGLEEYSGKIIKGEQSEVMKIMTKAKYPHCKVVITSRSDYVQNLPKYPMLKLRQFGEMERNSYIERIFSDNAVKQMEVKAFITNSSFMLDLCSTPLLFVMAVHNIGRMWNLDESQLNRISPFMREMIETLCSPSHPKDQTEPQPDMKSSNDYRSECHVLLQKKTQLDEETESRGNEPTDYKTLNQLNDHYADQSVRDLTPEEDSQFGVGAKTHKGTQTAVEEYNENGLTGLPRDTTQLREVTRSVLVEEKVMSKPKDPFEDSQETEVENEKKMSLSLEELAFNGLCRGIQQLSWQRDFVDKNVEESKKWVACGVLVTEERLLTLSDRNPHDFARGKLYTEPDARAKSLKGRASEGSMLHLIDTRSEQVEGSSKGKVPKTNVKFQTEIEKSENKDIETRSKQIMTQVSLQVKFLHKLIQEWFAAKKLSSLIWKSMSSNIVEGCIKDYLQYISPADLHYVLRFTCFLWPPSFHFIVKYLLQNCHSGMSNAHDYILNCIFLCFAEYNGEETDDTLEAIADICNETITIRGEDSRFLQQAKVALLKRASNNWIPIKNLILADVVESASDSGDMLLCNSGVTITVLDTLEILDVSRWDHTLSNDCSCILKFISKCCSVKEARLRLPHPPPHLDKTTLASLQEGDTIVTWILGVKMAQKLDTRTGEWMIKSDSEGVESMNFGPMDNIGYQGSKNTSTVLSVEREISMDGGLLRIPDTDVSLCIPPDALEEGKQHCLIQMRIIPPESFSNLSRVFSSNSSVTVELHPNHLRFKRPIQLTLPHCLKLKEDVEYKARIFMSHQEEDNTPNWIEQTNLCYQLDDRMCTISLNSFCWMKVEIDNTIVEAKKIKVFTAAKPIFVPDDIAEIEVGYHPDLPGAGEIFRLNPSFIVGQVRPYLFYKEGNHPLKVSLEKVISRTWRYTTPEDNPKEISFNDVALSIEFSRPFLLEQDRKRCDVPTCIFKASQNGKDIELNARPKKMSQDVENRSSAAMSSGNSEFLQESSLEEEFSKLLAKVAVKLSRDSCLLLATYFNFPDSKFDLLQQGSGIPGIALLRVLKESNVITLYNVTKLRKALEELGLLEINQNLVIPYQTQIDSGKYGNG</sequence>
<gene>
    <name evidence="3" type="ORF">HOLleu_21435</name>
</gene>
<dbReference type="Proteomes" id="UP001152320">
    <property type="component" value="Chromosome 10"/>
</dbReference>
<evidence type="ECO:0000259" key="1">
    <source>
        <dbReference type="PROSITE" id="PS50837"/>
    </source>
</evidence>
<comment type="caution">
    <text evidence="3">The sequence shown here is derived from an EMBL/GenBank/DDBJ whole genome shotgun (WGS) entry which is preliminary data.</text>
</comment>
<keyword evidence="4" id="KW-1185">Reference proteome</keyword>
<reference evidence="3" key="1">
    <citation type="submission" date="2021-10" db="EMBL/GenBank/DDBJ databases">
        <title>Tropical sea cucumber genome reveals ecological adaptation and Cuvierian tubules defense mechanism.</title>
        <authorList>
            <person name="Chen T."/>
        </authorList>
    </citation>
    <scope>NUCLEOTIDE SEQUENCE</scope>
    <source>
        <strain evidence="3">Nanhai2018</strain>
        <tissue evidence="3">Muscle</tissue>
    </source>
</reference>
<organism evidence="3 4">
    <name type="scientific">Holothuria leucospilota</name>
    <name type="common">Black long sea cucumber</name>
    <name type="synonym">Mertensiothuria leucospilota</name>
    <dbReference type="NCBI Taxonomy" id="206669"/>
    <lineage>
        <taxon>Eukaryota</taxon>
        <taxon>Metazoa</taxon>
        <taxon>Echinodermata</taxon>
        <taxon>Eleutherozoa</taxon>
        <taxon>Echinozoa</taxon>
        <taxon>Holothuroidea</taxon>
        <taxon>Aspidochirotacea</taxon>
        <taxon>Aspidochirotida</taxon>
        <taxon>Holothuriidae</taxon>
        <taxon>Holothuria</taxon>
    </lineage>
</organism>
<dbReference type="PANTHER" id="PTHR46844">
    <property type="entry name" value="SLR5058 PROTEIN"/>
    <property type="match status" value="1"/>
</dbReference>
<dbReference type="Pfam" id="PF05729">
    <property type="entry name" value="NACHT"/>
    <property type="match status" value="1"/>
</dbReference>
<dbReference type="InterPro" id="IPR000906">
    <property type="entry name" value="ZU5_dom"/>
</dbReference>
<dbReference type="InterPro" id="IPR007111">
    <property type="entry name" value="NACHT_NTPase"/>
</dbReference>
<evidence type="ECO:0000313" key="4">
    <source>
        <dbReference type="Proteomes" id="UP001152320"/>
    </source>
</evidence>
<name>A0A9Q1BXU0_HOLLE</name>
<dbReference type="OrthoDB" id="427518at2759"/>
<dbReference type="CDD" id="cd01120">
    <property type="entry name" value="RecA-like_superfamily"/>
    <property type="match status" value="1"/>
</dbReference>
<dbReference type="PROSITE" id="PS51145">
    <property type="entry name" value="ZU5"/>
    <property type="match status" value="1"/>
</dbReference>
<feature type="domain" description="ZU5" evidence="2">
    <location>
        <begin position="1348"/>
        <end position="1488"/>
    </location>
</feature>
<evidence type="ECO:0000313" key="3">
    <source>
        <dbReference type="EMBL" id="KAJ8034549.1"/>
    </source>
</evidence>
<accession>A0A9Q1BXU0</accession>
<dbReference type="PROSITE" id="PS50837">
    <property type="entry name" value="NACHT"/>
    <property type="match status" value="1"/>
</dbReference>
<dbReference type="PANTHER" id="PTHR46844:SF1">
    <property type="entry name" value="SLR5058 PROTEIN"/>
    <property type="match status" value="1"/>
</dbReference>
<feature type="domain" description="NACHT" evidence="1">
    <location>
        <begin position="573"/>
        <end position="694"/>
    </location>
</feature>